<dbReference type="AlphaFoldDB" id="A0A919YA13"/>
<dbReference type="EMBL" id="BORT01000005">
    <property type="protein sequence ID" value="GIO46906.1"/>
    <property type="molecule type" value="Genomic_DNA"/>
</dbReference>
<proteinExistence type="predicted"/>
<accession>A0A919YA13</accession>
<dbReference type="Proteomes" id="UP000682811">
    <property type="component" value="Unassembled WGS sequence"/>
</dbReference>
<sequence>MNIRITKRSPLLATEGGHYRFHDLGPDAPHSKGSGSHISPERQKQIDALEPGEYTGKSSTGTGKGLSETISRDNKDLFEHLTDGHGIGRGRNVSVKGAHNISGFYKTIDTEAEKYGLSRSDYIIGEPKPHPNVKGVYEIRYRIPSLETDYVNGGLKLKIDADGNVVYKETQKLYTVHLLLMMIF</sequence>
<feature type="region of interest" description="Disordered" evidence="1">
    <location>
        <begin position="14"/>
        <end position="69"/>
    </location>
</feature>
<evidence type="ECO:0000313" key="3">
    <source>
        <dbReference type="Proteomes" id="UP000682811"/>
    </source>
</evidence>
<gene>
    <name evidence="2" type="ORF">J34TS1_16710</name>
</gene>
<protein>
    <submittedName>
        <fullName evidence="2">Uncharacterized protein</fullName>
    </submittedName>
</protein>
<name>A0A919YA13_9BACL</name>
<evidence type="ECO:0000313" key="2">
    <source>
        <dbReference type="EMBL" id="GIO46906.1"/>
    </source>
</evidence>
<keyword evidence="3" id="KW-1185">Reference proteome</keyword>
<organism evidence="2 3">
    <name type="scientific">Paenibacillus azoreducens</name>
    <dbReference type="NCBI Taxonomy" id="116718"/>
    <lineage>
        <taxon>Bacteria</taxon>
        <taxon>Bacillati</taxon>
        <taxon>Bacillota</taxon>
        <taxon>Bacilli</taxon>
        <taxon>Bacillales</taxon>
        <taxon>Paenibacillaceae</taxon>
        <taxon>Paenibacillus</taxon>
    </lineage>
</organism>
<evidence type="ECO:0000256" key="1">
    <source>
        <dbReference type="SAM" id="MobiDB-lite"/>
    </source>
</evidence>
<dbReference type="RefSeq" id="WP_237100218.1">
    <property type="nucleotide sequence ID" value="NZ_AP025343.1"/>
</dbReference>
<reference evidence="2 3" key="1">
    <citation type="submission" date="2021-03" db="EMBL/GenBank/DDBJ databases">
        <title>Antimicrobial resistance genes in bacteria isolated from Japanese honey, and their potential for conferring macrolide and lincosamide resistance in the American foulbrood pathogen Paenibacillus larvae.</title>
        <authorList>
            <person name="Okamoto M."/>
            <person name="Kumagai M."/>
            <person name="Kanamori H."/>
            <person name="Takamatsu D."/>
        </authorList>
    </citation>
    <scope>NUCLEOTIDE SEQUENCE [LARGE SCALE GENOMIC DNA]</scope>
    <source>
        <strain evidence="2 3">J34TS1</strain>
    </source>
</reference>
<comment type="caution">
    <text evidence="2">The sequence shown here is derived from an EMBL/GenBank/DDBJ whole genome shotgun (WGS) entry which is preliminary data.</text>
</comment>